<dbReference type="AlphaFoldDB" id="A0A2W2C1W5"/>
<dbReference type="InterPro" id="IPR036938">
    <property type="entry name" value="PAP2/HPO_sf"/>
</dbReference>
<dbReference type="EMBL" id="POTW01000004">
    <property type="protein sequence ID" value="PZF86078.1"/>
    <property type="molecule type" value="Genomic_DNA"/>
</dbReference>
<dbReference type="PANTHER" id="PTHR14969:SF13">
    <property type="entry name" value="AT30094P"/>
    <property type="match status" value="1"/>
</dbReference>
<dbReference type="SUPFAM" id="SSF48317">
    <property type="entry name" value="Acid phosphatase/Vanadium-dependent haloperoxidase"/>
    <property type="match status" value="1"/>
</dbReference>
<sequence length="190" mass="20252">MNPVARWDRQVVETVRRRRTPPVVASARLVSAMAEPRIAYPVVAGAGLWASGRRRALGDVAGGAAALATVVAGMVVRRAACGQIARTRPPRDAWLVRPDGHSLPSRHTTMAALTAGVCVDLLTTDAGTRRAVPLLVAATVGASRVVLGVHWPSDVLAGWLFAQVWLRLTRPVRVASHRSRILVRARAGMG</sequence>
<gene>
    <name evidence="2" type="ORF">C1I92_02540</name>
</gene>
<comment type="caution">
    <text evidence="2">The sequence shown here is derived from an EMBL/GenBank/DDBJ whole genome shotgun (WGS) entry which is preliminary data.</text>
</comment>
<accession>A0A2W2C1W5</accession>
<dbReference type="Gene3D" id="1.20.144.10">
    <property type="entry name" value="Phosphatidic acid phosphatase type 2/haloperoxidase"/>
    <property type="match status" value="1"/>
</dbReference>
<feature type="domain" description="Phosphatidic acid phosphatase type 2/haloperoxidase" evidence="1">
    <location>
        <begin position="61"/>
        <end position="170"/>
    </location>
</feature>
<dbReference type="InterPro" id="IPR000326">
    <property type="entry name" value="PAP2/HPO"/>
</dbReference>
<proteinExistence type="predicted"/>
<name>A0A2W2C1W5_9ACTN</name>
<keyword evidence="3" id="KW-1185">Reference proteome</keyword>
<protein>
    <recommendedName>
        <fullName evidence="1">Phosphatidic acid phosphatase type 2/haloperoxidase domain-containing protein</fullName>
    </recommendedName>
</protein>
<evidence type="ECO:0000259" key="1">
    <source>
        <dbReference type="SMART" id="SM00014"/>
    </source>
</evidence>
<dbReference type="SMART" id="SM00014">
    <property type="entry name" value="acidPPc"/>
    <property type="match status" value="1"/>
</dbReference>
<dbReference type="Pfam" id="PF01569">
    <property type="entry name" value="PAP2"/>
    <property type="match status" value="1"/>
</dbReference>
<evidence type="ECO:0000313" key="3">
    <source>
        <dbReference type="Proteomes" id="UP000248764"/>
    </source>
</evidence>
<dbReference type="PANTHER" id="PTHR14969">
    <property type="entry name" value="SPHINGOSINE-1-PHOSPHATE PHOSPHOHYDROLASE"/>
    <property type="match status" value="1"/>
</dbReference>
<evidence type="ECO:0000313" key="2">
    <source>
        <dbReference type="EMBL" id="PZF86078.1"/>
    </source>
</evidence>
<dbReference type="Proteomes" id="UP000248764">
    <property type="component" value="Unassembled WGS sequence"/>
</dbReference>
<reference evidence="2 3" key="1">
    <citation type="submission" date="2018-01" db="EMBL/GenBank/DDBJ databases">
        <title>Draft genome sequence of Jiangella sp. GTF31.</title>
        <authorList>
            <person name="Sahin N."/>
            <person name="Ay H."/>
            <person name="Saygin H."/>
        </authorList>
    </citation>
    <scope>NUCLEOTIDE SEQUENCE [LARGE SCALE GENOMIC DNA]</scope>
    <source>
        <strain evidence="2 3">GTF31</strain>
    </source>
</reference>
<organism evidence="2 3">
    <name type="scientific">Jiangella anatolica</name>
    <dbReference type="NCBI Taxonomy" id="2670374"/>
    <lineage>
        <taxon>Bacteria</taxon>
        <taxon>Bacillati</taxon>
        <taxon>Actinomycetota</taxon>
        <taxon>Actinomycetes</taxon>
        <taxon>Jiangellales</taxon>
        <taxon>Jiangellaceae</taxon>
        <taxon>Jiangella</taxon>
    </lineage>
</organism>
<dbReference type="RefSeq" id="WP_111253085.1">
    <property type="nucleotide sequence ID" value="NZ_POTW01000004.1"/>
</dbReference>